<sequence>MAKILVLLLVIGAIIMVSMQIMESGSGSGDWRPRRDRVMRAEQERAQVDAQREITAAHVFQFVSRAIADGRDVPGVGRFSLLQPEHWSKDGATINDTSSNLEECRELAEIRSQTILQERFPVEDAEAMAARLALEAERHYKMFKIGDQVNFLIRGGVGPGSAVAGMLVDVTEERVRVGSRLINRIDIDDDTQARIYPDVNERVKKNYVIMQSAREQVIRANRLDEIRREVYPPIFATAGFIPDVTMVNRDWQSGRVDAWIAPRTLAEKVQAALLSEASTRYFRENMAGRGYVFTNAGAGVQEWVPERVLRQQSR</sequence>
<accession>A0AAE4APU3</accession>
<proteinExistence type="predicted"/>
<organism evidence="1 2">
    <name type="scientific">Oligosphaera ethanolica</name>
    <dbReference type="NCBI Taxonomy" id="760260"/>
    <lineage>
        <taxon>Bacteria</taxon>
        <taxon>Pseudomonadati</taxon>
        <taxon>Lentisphaerota</taxon>
        <taxon>Oligosphaeria</taxon>
        <taxon>Oligosphaerales</taxon>
        <taxon>Oligosphaeraceae</taxon>
        <taxon>Oligosphaera</taxon>
    </lineage>
</organism>
<reference evidence="1" key="1">
    <citation type="submission" date="2023-07" db="EMBL/GenBank/DDBJ databases">
        <title>Genomic Encyclopedia of Type Strains, Phase IV (KMG-IV): sequencing the most valuable type-strain genomes for metagenomic binning, comparative biology and taxonomic classification.</title>
        <authorList>
            <person name="Goeker M."/>
        </authorList>
    </citation>
    <scope>NUCLEOTIDE SEQUENCE</scope>
    <source>
        <strain evidence="1">DSM 24202</strain>
    </source>
</reference>
<dbReference type="RefSeq" id="WP_307261250.1">
    <property type="nucleotide sequence ID" value="NZ_JAUSVL010000001.1"/>
</dbReference>
<comment type="caution">
    <text evidence="1">The sequence shown here is derived from an EMBL/GenBank/DDBJ whole genome shotgun (WGS) entry which is preliminary data.</text>
</comment>
<dbReference type="Proteomes" id="UP001238163">
    <property type="component" value="Unassembled WGS sequence"/>
</dbReference>
<evidence type="ECO:0000313" key="2">
    <source>
        <dbReference type="Proteomes" id="UP001238163"/>
    </source>
</evidence>
<keyword evidence="2" id="KW-1185">Reference proteome</keyword>
<name>A0AAE4APU3_9BACT</name>
<evidence type="ECO:0000313" key="1">
    <source>
        <dbReference type="EMBL" id="MDQ0289797.1"/>
    </source>
</evidence>
<dbReference type="AlphaFoldDB" id="A0AAE4APU3"/>
<protein>
    <submittedName>
        <fullName evidence="1">Uncharacterized protein</fullName>
    </submittedName>
</protein>
<dbReference type="EMBL" id="JAUSVL010000001">
    <property type="protein sequence ID" value="MDQ0289797.1"/>
    <property type="molecule type" value="Genomic_DNA"/>
</dbReference>
<gene>
    <name evidence="1" type="ORF">J3R75_001904</name>
</gene>